<dbReference type="InterPro" id="IPR004658">
    <property type="entry name" value="OMP_Slp"/>
</dbReference>
<accession>A0A1E2UQE9</accession>
<dbReference type="NCBIfam" id="TIGR00752">
    <property type="entry name" value="slp"/>
    <property type="match status" value="1"/>
</dbReference>
<dbReference type="PROSITE" id="PS51257">
    <property type="entry name" value="PROKAR_LIPOPROTEIN"/>
    <property type="match status" value="1"/>
</dbReference>
<name>A0A1E2UQE9_9GAMM</name>
<protein>
    <recommendedName>
        <fullName evidence="3">Starvation-inducible protein</fullName>
    </recommendedName>
</protein>
<organism evidence="1 2">
    <name type="scientific">Candidatus Thiodiazotropha endoloripes</name>
    <dbReference type="NCBI Taxonomy" id="1818881"/>
    <lineage>
        <taxon>Bacteria</taxon>
        <taxon>Pseudomonadati</taxon>
        <taxon>Pseudomonadota</taxon>
        <taxon>Gammaproteobacteria</taxon>
        <taxon>Chromatiales</taxon>
        <taxon>Sedimenticolaceae</taxon>
        <taxon>Candidatus Thiodiazotropha</taxon>
    </lineage>
</organism>
<evidence type="ECO:0008006" key="3">
    <source>
        <dbReference type="Google" id="ProtNLM"/>
    </source>
</evidence>
<gene>
    <name evidence="1" type="ORF">A3196_08390</name>
</gene>
<sequence>MNRQSRHILLIVVSSLIISSCASKIPLAIRTPVDGDIRVDEVQQDAEPFIGSRVRWGGEIISVENLADETHIEILSHRLSKSGKPLDSKKSRGRFIARIEGFLEPEDFPKERLITVEGRLQEVVEKPVGEYPYSYPQVKVRSYHLWPKQIDPAYQHRYYYDPFYDPFYYPYWRRHPIYW</sequence>
<proteinExistence type="predicted"/>
<dbReference type="Proteomes" id="UP000094849">
    <property type="component" value="Unassembled WGS sequence"/>
</dbReference>
<evidence type="ECO:0000313" key="2">
    <source>
        <dbReference type="Proteomes" id="UP000094849"/>
    </source>
</evidence>
<evidence type="ECO:0000313" key="1">
    <source>
        <dbReference type="EMBL" id="ODB96772.1"/>
    </source>
</evidence>
<dbReference type="PIRSF" id="PIRSF004982">
    <property type="entry name" value="SlP"/>
    <property type="match status" value="1"/>
</dbReference>
<dbReference type="AlphaFoldDB" id="A0A1E2UQE9"/>
<comment type="caution">
    <text evidence="1">The sequence shown here is derived from an EMBL/GenBank/DDBJ whole genome shotgun (WGS) entry which is preliminary data.</text>
</comment>
<dbReference type="STRING" id="1818881.A3196_08390"/>
<keyword evidence="2" id="KW-1185">Reference proteome</keyword>
<dbReference type="EMBL" id="LVJZ01000003">
    <property type="protein sequence ID" value="ODB96772.1"/>
    <property type="molecule type" value="Genomic_DNA"/>
</dbReference>
<dbReference type="Pfam" id="PF03843">
    <property type="entry name" value="Slp"/>
    <property type="match status" value="1"/>
</dbReference>
<dbReference type="PANTHER" id="PTHR37530:SF1">
    <property type="entry name" value="OUTER MEMBRANE PROTEIN SLP"/>
    <property type="match status" value="1"/>
</dbReference>
<dbReference type="OrthoDB" id="5295757at2"/>
<reference evidence="1 2" key="1">
    <citation type="submission" date="2016-03" db="EMBL/GenBank/DDBJ databases">
        <title>Chemosynthetic sulphur-oxidizing symbionts of marine invertebrate animals are capable of nitrogen fixation.</title>
        <authorList>
            <person name="Petersen J.M."/>
            <person name="Kemper A."/>
            <person name="Gruber-Vodicka H."/>
            <person name="Cardini U."/>
            <person name="Geest Mvander."/>
            <person name="Kleiner M."/>
            <person name="Bulgheresi S."/>
            <person name="Fussmann M."/>
            <person name="Herbold C."/>
            <person name="Seah B.K.B."/>
            <person name="Antony C.Paul."/>
            <person name="Liu D."/>
            <person name="Belitz A."/>
            <person name="Weber M."/>
        </authorList>
    </citation>
    <scope>NUCLEOTIDE SEQUENCE [LARGE SCALE GENOMIC DNA]</scope>
    <source>
        <strain evidence="1">G_D</strain>
    </source>
</reference>
<dbReference type="RefSeq" id="WP_069004499.1">
    <property type="nucleotide sequence ID" value="NZ_LVJW01000003.1"/>
</dbReference>
<dbReference type="PANTHER" id="PTHR37530">
    <property type="entry name" value="OUTER MEMBRANE PROTEIN SLP"/>
    <property type="match status" value="1"/>
</dbReference>
<dbReference type="GO" id="GO:0019867">
    <property type="term" value="C:outer membrane"/>
    <property type="evidence" value="ECO:0007669"/>
    <property type="project" value="InterPro"/>
</dbReference>